<proteinExistence type="predicted"/>
<dbReference type="AlphaFoldDB" id="A0A2U9CP85"/>
<dbReference type="InterPro" id="IPR036322">
    <property type="entry name" value="WD40_repeat_dom_sf"/>
</dbReference>
<dbReference type="InterPro" id="IPR019775">
    <property type="entry name" value="WD40_repeat_CS"/>
</dbReference>
<dbReference type="PANTHER" id="PTHR19872:SF7">
    <property type="entry name" value="F-BOX AND WD REPEAT DOMAIN CONTAINING PROTEIN 10B-RELATED"/>
    <property type="match status" value="1"/>
</dbReference>
<sequence length="845" mass="93888">MKSAHFSGSVSACELSCKTAPECVNMCGMCPPCVFAPRAPAAAPGSPQCLWTGTDDLRRRFVAGLLLRCTSVRLLEHIQRMLDVTSWSLFAYARTRSAARPRGRPRPRPRSSLPQEEPRGAGLTEIWGWFSGSPHWVKSHYLSRVFSRCDPELLHMAFNLAGVLLVREKRGLLQVDSRSRNANQSDQDTDDDSDDPALTVVPGSSKSASGVSRYRDFVGCLPVDLSKRILGAMEEIKFRTEFQDQIEAMTTAGHSCKGIYKVSPTYANIVNVPVPAEEDEEADVPSRDLKDKLFEAAYGKIKTKTIQMHERNVYCGSYFVNVLLNNPDPHRVVDYGGRAFLATGSKDCAVRLFSLALEAKTESVLRGHAGGVRAVLLCEDRGLVITGSCDASIRCWNLETDKCEVMLFGHSGTVNCLDVHDNRLVSGAKDCKVKVWNLDTGERYEDFNFKHLSSVQCVKINATNVYSSCDRGLVKIWDMETASLLRVIEAHKSSVKCLFFDEWHLLSGDFSGQVMAWSMDRRAKECLMTFSHPREVKSLTLVYLRVLTGCADGKIRIFNFLTGDCLREITADAESGRLLSLHFHDKSILVNTTSSVKLYYFAKLSWDYESAEGGRDDVSPREDSVSENSPASLRKPPVTSSGAGHMAQGKTMRKRAELLKRSPLPFTPAKRQTQDKERCETAKVTAMLSEKAARERMTKRGLHHPMTRESIHLKVSDIQRAQRKDEVSVNMDCNARLRDSWGPHTPRDRPPHSDTRAQKKSPPRAQTGPPQRVHYGQPRRPKTCSSILKRGASQNATDSDVAANPDTTRRAHLGLSSKKGPPHSGGAQRATSRVATFATSAKERP</sequence>
<feature type="region of interest" description="Disordered" evidence="4">
    <location>
        <begin position="611"/>
        <end position="681"/>
    </location>
</feature>
<feature type="region of interest" description="Disordered" evidence="4">
    <location>
        <begin position="176"/>
        <end position="210"/>
    </location>
</feature>
<feature type="repeat" description="WD" evidence="3">
    <location>
        <begin position="365"/>
        <end position="406"/>
    </location>
</feature>
<feature type="repeat" description="WD" evidence="3">
    <location>
        <begin position="407"/>
        <end position="446"/>
    </location>
</feature>
<evidence type="ECO:0000256" key="1">
    <source>
        <dbReference type="ARBA" id="ARBA00022574"/>
    </source>
</evidence>
<dbReference type="CDD" id="cd00200">
    <property type="entry name" value="WD40"/>
    <property type="match status" value="1"/>
</dbReference>
<feature type="region of interest" description="Disordered" evidence="4">
    <location>
        <begin position="98"/>
        <end position="119"/>
    </location>
</feature>
<dbReference type="PROSITE" id="PS00678">
    <property type="entry name" value="WD_REPEATS_1"/>
    <property type="match status" value="1"/>
</dbReference>
<dbReference type="InterPro" id="IPR015943">
    <property type="entry name" value="WD40/YVTN_repeat-like_dom_sf"/>
</dbReference>
<evidence type="ECO:0000313" key="6">
    <source>
        <dbReference type="Proteomes" id="UP000246464"/>
    </source>
</evidence>
<evidence type="ECO:0000256" key="3">
    <source>
        <dbReference type="PROSITE-ProRule" id="PRU00221"/>
    </source>
</evidence>
<feature type="compositionally biased region" description="Basic and acidic residues" evidence="4">
    <location>
        <begin position="712"/>
        <end position="727"/>
    </location>
</feature>
<keyword evidence="1 3" id="KW-0853">WD repeat</keyword>
<feature type="region of interest" description="Disordered" evidence="4">
    <location>
        <begin position="712"/>
        <end position="845"/>
    </location>
</feature>
<feature type="compositionally biased region" description="Basic and acidic residues" evidence="4">
    <location>
        <begin position="612"/>
        <end position="624"/>
    </location>
</feature>
<dbReference type="Gene3D" id="2.130.10.10">
    <property type="entry name" value="YVTN repeat-like/Quinoprotein amine dehydrogenase"/>
    <property type="match status" value="1"/>
</dbReference>
<feature type="compositionally biased region" description="Polar residues" evidence="4">
    <location>
        <begin position="829"/>
        <end position="839"/>
    </location>
</feature>
<dbReference type="SMART" id="SM00320">
    <property type="entry name" value="WD40"/>
    <property type="match status" value="6"/>
</dbReference>
<dbReference type="EMBL" id="CP026260">
    <property type="protein sequence ID" value="AWP18003.1"/>
    <property type="molecule type" value="Genomic_DNA"/>
</dbReference>
<organism evidence="5 6">
    <name type="scientific">Scophthalmus maximus</name>
    <name type="common">Turbot</name>
    <name type="synonym">Psetta maxima</name>
    <dbReference type="NCBI Taxonomy" id="52904"/>
    <lineage>
        <taxon>Eukaryota</taxon>
        <taxon>Metazoa</taxon>
        <taxon>Chordata</taxon>
        <taxon>Craniata</taxon>
        <taxon>Vertebrata</taxon>
        <taxon>Euteleostomi</taxon>
        <taxon>Actinopterygii</taxon>
        <taxon>Neopterygii</taxon>
        <taxon>Teleostei</taxon>
        <taxon>Neoteleostei</taxon>
        <taxon>Acanthomorphata</taxon>
        <taxon>Carangaria</taxon>
        <taxon>Pleuronectiformes</taxon>
        <taxon>Pleuronectoidei</taxon>
        <taxon>Scophthalmidae</taxon>
        <taxon>Scophthalmus</taxon>
    </lineage>
</organism>
<dbReference type="PROSITE" id="PS50082">
    <property type="entry name" value="WD_REPEATS_2"/>
    <property type="match status" value="2"/>
</dbReference>
<dbReference type="SUPFAM" id="SSF50978">
    <property type="entry name" value="WD40 repeat-like"/>
    <property type="match status" value="1"/>
</dbReference>
<evidence type="ECO:0000256" key="2">
    <source>
        <dbReference type="ARBA" id="ARBA00022737"/>
    </source>
</evidence>
<feature type="compositionally biased region" description="Basic and acidic residues" evidence="4">
    <location>
        <begin position="672"/>
        <end position="681"/>
    </location>
</feature>
<dbReference type="Pfam" id="PF00400">
    <property type="entry name" value="WD40"/>
    <property type="match status" value="2"/>
</dbReference>
<gene>
    <name evidence="5" type="ORF">SMAX5B_017291</name>
</gene>
<dbReference type="PROSITE" id="PS50294">
    <property type="entry name" value="WD_REPEATS_REGION"/>
    <property type="match status" value="2"/>
</dbReference>
<accession>A0A2U9CP85</accession>
<feature type="compositionally biased region" description="Basic residues" evidence="4">
    <location>
        <begin position="98"/>
        <end position="109"/>
    </location>
</feature>
<dbReference type="STRING" id="52904.ENSSMAP00000010873"/>
<protein>
    <submittedName>
        <fullName evidence="5">Putative CMT1A duplicated region transcript 1 protein</fullName>
    </submittedName>
</protein>
<reference evidence="5 6" key="1">
    <citation type="submission" date="2017-12" db="EMBL/GenBank/DDBJ databases">
        <title>Integrating genomic resources of turbot (Scophthalmus maximus) in depth evaluation of genetic and physical mapping variation across individuals.</title>
        <authorList>
            <person name="Martinez P."/>
        </authorList>
    </citation>
    <scope>NUCLEOTIDE SEQUENCE [LARGE SCALE GENOMIC DNA]</scope>
</reference>
<dbReference type="InterPro" id="IPR051075">
    <property type="entry name" value="SCF_subunit_WD-repeat"/>
</dbReference>
<keyword evidence="6" id="KW-1185">Reference proteome</keyword>
<evidence type="ECO:0000256" key="4">
    <source>
        <dbReference type="SAM" id="MobiDB-lite"/>
    </source>
</evidence>
<dbReference type="InterPro" id="IPR001680">
    <property type="entry name" value="WD40_rpt"/>
</dbReference>
<dbReference type="PANTHER" id="PTHR19872">
    <property type="entry name" value="UBIQUITIN LIGASE SPECIFICITY FACTOR/HREP PROTEIN"/>
    <property type="match status" value="1"/>
</dbReference>
<feature type="compositionally biased region" description="Basic and acidic residues" evidence="4">
    <location>
        <begin position="735"/>
        <end position="757"/>
    </location>
</feature>
<name>A0A2U9CP85_SCOMX</name>
<evidence type="ECO:0000313" key="5">
    <source>
        <dbReference type="EMBL" id="AWP18003.1"/>
    </source>
</evidence>
<keyword evidence="2" id="KW-0677">Repeat</keyword>
<dbReference type="Proteomes" id="UP000246464">
    <property type="component" value="Chromosome 18"/>
</dbReference>